<evidence type="ECO:0000313" key="12">
    <source>
        <dbReference type="EMBL" id="KAK3780717.1"/>
    </source>
</evidence>
<dbReference type="GO" id="GO:0004930">
    <property type="term" value="F:G protein-coupled receptor activity"/>
    <property type="evidence" value="ECO:0007669"/>
    <property type="project" value="UniProtKB-KW"/>
</dbReference>
<dbReference type="PROSITE" id="PS00237">
    <property type="entry name" value="G_PROTEIN_RECEP_F1_1"/>
    <property type="match status" value="1"/>
</dbReference>
<reference evidence="12" key="1">
    <citation type="journal article" date="2023" name="G3 (Bethesda)">
        <title>A reference genome for the long-term kleptoplast-retaining sea slug Elysia crispata morphotype clarki.</title>
        <authorList>
            <person name="Eastman K.E."/>
            <person name="Pendleton A.L."/>
            <person name="Shaikh M.A."/>
            <person name="Suttiyut T."/>
            <person name="Ogas R."/>
            <person name="Tomko P."/>
            <person name="Gavelis G."/>
            <person name="Widhalm J.R."/>
            <person name="Wisecaver J.H."/>
        </authorList>
    </citation>
    <scope>NUCLEOTIDE SEQUENCE</scope>
    <source>
        <strain evidence="12">ECLA1</strain>
    </source>
</reference>
<evidence type="ECO:0000256" key="2">
    <source>
        <dbReference type="ARBA" id="ARBA00022475"/>
    </source>
</evidence>
<dbReference type="InterPro" id="IPR000276">
    <property type="entry name" value="GPCR_Rhodpsn"/>
</dbReference>
<evidence type="ECO:0000256" key="4">
    <source>
        <dbReference type="ARBA" id="ARBA00022989"/>
    </source>
</evidence>
<feature type="domain" description="G-protein coupled receptors family 1 profile" evidence="11">
    <location>
        <begin position="47"/>
        <end position="218"/>
    </location>
</feature>
<keyword evidence="7 9" id="KW-0675">Receptor</keyword>
<evidence type="ECO:0000256" key="5">
    <source>
        <dbReference type="ARBA" id="ARBA00023040"/>
    </source>
</evidence>
<dbReference type="EMBL" id="JAWDGP010002692">
    <property type="protein sequence ID" value="KAK3780717.1"/>
    <property type="molecule type" value="Genomic_DNA"/>
</dbReference>
<dbReference type="CDD" id="cd00637">
    <property type="entry name" value="7tm_classA_rhodopsin-like"/>
    <property type="match status" value="1"/>
</dbReference>
<keyword evidence="5 9" id="KW-0297">G-protein coupled receptor</keyword>
<feature type="transmembrane region" description="Helical" evidence="10">
    <location>
        <begin position="105"/>
        <end position="127"/>
    </location>
</feature>
<dbReference type="Gene3D" id="1.20.1070.10">
    <property type="entry name" value="Rhodopsin 7-helix transmembrane proteins"/>
    <property type="match status" value="1"/>
</dbReference>
<evidence type="ECO:0000256" key="7">
    <source>
        <dbReference type="ARBA" id="ARBA00023170"/>
    </source>
</evidence>
<accession>A0AAE1A5N3</accession>
<evidence type="ECO:0000313" key="13">
    <source>
        <dbReference type="Proteomes" id="UP001283361"/>
    </source>
</evidence>
<evidence type="ECO:0000256" key="1">
    <source>
        <dbReference type="ARBA" id="ARBA00004651"/>
    </source>
</evidence>
<keyword evidence="8 9" id="KW-0807">Transducer</keyword>
<evidence type="ECO:0000256" key="3">
    <source>
        <dbReference type="ARBA" id="ARBA00022692"/>
    </source>
</evidence>
<evidence type="ECO:0000256" key="6">
    <source>
        <dbReference type="ARBA" id="ARBA00023136"/>
    </source>
</evidence>
<protein>
    <recommendedName>
        <fullName evidence="11">G-protein coupled receptors family 1 profile domain-containing protein</fullName>
    </recommendedName>
</protein>
<feature type="transmembrane region" description="Helical" evidence="10">
    <location>
        <begin position="147"/>
        <end position="170"/>
    </location>
</feature>
<dbReference type="Pfam" id="PF00001">
    <property type="entry name" value="7tm_1"/>
    <property type="match status" value="1"/>
</dbReference>
<keyword evidence="4 10" id="KW-1133">Transmembrane helix</keyword>
<feature type="transmembrane region" description="Helical" evidence="10">
    <location>
        <begin position="190"/>
        <end position="213"/>
    </location>
</feature>
<dbReference type="Proteomes" id="UP001283361">
    <property type="component" value="Unassembled WGS sequence"/>
</dbReference>
<dbReference type="InterPro" id="IPR017452">
    <property type="entry name" value="GPCR_Rhodpsn_7TM"/>
</dbReference>
<comment type="subcellular location">
    <subcellularLocation>
        <location evidence="1">Cell membrane</location>
        <topology evidence="1">Multi-pass membrane protein</topology>
    </subcellularLocation>
</comment>
<comment type="similarity">
    <text evidence="9">Belongs to the G-protein coupled receptor 1 family.</text>
</comment>
<keyword evidence="3 9" id="KW-0812">Transmembrane</keyword>
<proteinExistence type="inferred from homology"/>
<keyword evidence="2" id="KW-1003">Cell membrane</keyword>
<evidence type="ECO:0000259" key="11">
    <source>
        <dbReference type="PROSITE" id="PS50262"/>
    </source>
</evidence>
<dbReference type="AlphaFoldDB" id="A0AAE1A5N3"/>
<name>A0AAE1A5N3_9GAST</name>
<feature type="transmembrane region" description="Helical" evidence="10">
    <location>
        <begin position="32"/>
        <end position="53"/>
    </location>
</feature>
<dbReference type="PRINTS" id="PR00237">
    <property type="entry name" value="GPCRRHODOPSN"/>
</dbReference>
<sequence length="257" mass="28380">MNSSAQNLSSVPVRNHSHLYVGDHIPEPARSFFIVLGVFLMISGTLGNILVLVTLAKCPSLHSLHYVYVANLAVADLIIEAYSSPFVMYDLMLGFHPVLNRAHCVFNGFLVVTCYVSSLFTLASISFNRYMNVCQNAIYNRYVTRKLTLGLLVLVWVISAAVASGPLIGWGRYGYDAKTHYCGYERTASFSYTILIAAGTIGAPAMAVCYFNFSIFRANPCPSYVTSEPSTSQNHTARLIIKDLKRMTSRHHASCTP</sequence>
<gene>
    <name evidence="12" type="ORF">RRG08_050683</name>
</gene>
<keyword evidence="13" id="KW-1185">Reference proteome</keyword>
<keyword evidence="6 10" id="KW-0472">Membrane</keyword>
<evidence type="ECO:0000256" key="8">
    <source>
        <dbReference type="ARBA" id="ARBA00023224"/>
    </source>
</evidence>
<evidence type="ECO:0000256" key="9">
    <source>
        <dbReference type="RuleBase" id="RU000688"/>
    </source>
</evidence>
<feature type="transmembrane region" description="Helical" evidence="10">
    <location>
        <begin position="65"/>
        <end position="85"/>
    </location>
</feature>
<dbReference type="PANTHER" id="PTHR22752">
    <property type="entry name" value="G PROTEIN-COUPLED RECEPTOR"/>
    <property type="match status" value="1"/>
</dbReference>
<dbReference type="GO" id="GO:0005886">
    <property type="term" value="C:plasma membrane"/>
    <property type="evidence" value="ECO:0007669"/>
    <property type="project" value="UniProtKB-SubCell"/>
</dbReference>
<organism evidence="12 13">
    <name type="scientific">Elysia crispata</name>
    <name type="common">lettuce slug</name>
    <dbReference type="NCBI Taxonomy" id="231223"/>
    <lineage>
        <taxon>Eukaryota</taxon>
        <taxon>Metazoa</taxon>
        <taxon>Spiralia</taxon>
        <taxon>Lophotrochozoa</taxon>
        <taxon>Mollusca</taxon>
        <taxon>Gastropoda</taxon>
        <taxon>Heterobranchia</taxon>
        <taxon>Euthyneura</taxon>
        <taxon>Panpulmonata</taxon>
        <taxon>Sacoglossa</taxon>
        <taxon>Placobranchoidea</taxon>
        <taxon>Plakobranchidae</taxon>
        <taxon>Elysia</taxon>
    </lineage>
</organism>
<dbReference type="SUPFAM" id="SSF81321">
    <property type="entry name" value="Family A G protein-coupled receptor-like"/>
    <property type="match status" value="1"/>
</dbReference>
<comment type="caution">
    <text evidence="12">The sequence shown here is derived from an EMBL/GenBank/DDBJ whole genome shotgun (WGS) entry which is preliminary data.</text>
</comment>
<dbReference type="PROSITE" id="PS50262">
    <property type="entry name" value="G_PROTEIN_RECEP_F1_2"/>
    <property type="match status" value="1"/>
</dbReference>
<evidence type="ECO:0000256" key="10">
    <source>
        <dbReference type="SAM" id="Phobius"/>
    </source>
</evidence>